<feature type="transmembrane region" description="Helical" evidence="11">
    <location>
        <begin position="434"/>
        <end position="452"/>
    </location>
</feature>
<feature type="transmembrane region" description="Helical" evidence="11">
    <location>
        <begin position="394"/>
        <end position="422"/>
    </location>
</feature>
<comment type="catalytic activity">
    <reaction evidence="8">
        <text>L-seryl-[protein] + ATP = O-phospho-L-seryl-[protein] + ADP + H(+)</text>
        <dbReference type="Rhea" id="RHEA:17989"/>
        <dbReference type="Rhea" id="RHEA-COMP:9863"/>
        <dbReference type="Rhea" id="RHEA-COMP:11604"/>
        <dbReference type="ChEBI" id="CHEBI:15378"/>
        <dbReference type="ChEBI" id="CHEBI:29999"/>
        <dbReference type="ChEBI" id="CHEBI:30616"/>
        <dbReference type="ChEBI" id="CHEBI:83421"/>
        <dbReference type="ChEBI" id="CHEBI:456216"/>
        <dbReference type="EC" id="2.7.11.1"/>
    </reaction>
</comment>
<keyword evidence="4 9" id="KW-0547">Nucleotide-binding</keyword>
<keyword evidence="5 13" id="KW-0418">Kinase</keyword>
<feature type="domain" description="Protein kinase" evidence="12">
    <location>
        <begin position="47"/>
        <end position="322"/>
    </location>
</feature>
<feature type="binding site" evidence="9">
    <location>
        <position position="78"/>
    </location>
    <ligand>
        <name>ATP</name>
        <dbReference type="ChEBI" id="CHEBI:30616"/>
    </ligand>
</feature>
<dbReference type="PROSITE" id="PS50011">
    <property type="entry name" value="PROTEIN_KINASE_DOM"/>
    <property type="match status" value="1"/>
</dbReference>
<evidence type="ECO:0000256" key="10">
    <source>
        <dbReference type="SAM" id="MobiDB-lite"/>
    </source>
</evidence>
<evidence type="ECO:0000256" key="2">
    <source>
        <dbReference type="ARBA" id="ARBA00022527"/>
    </source>
</evidence>
<dbReference type="EMBL" id="JADEWZ010000005">
    <property type="protein sequence ID" value="MBE9115200.1"/>
    <property type="molecule type" value="Genomic_DNA"/>
</dbReference>
<evidence type="ECO:0000256" key="7">
    <source>
        <dbReference type="ARBA" id="ARBA00047899"/>
    </source>
</evidence>
<keyword evidence="14" id="KW-1185">Reference proteome</keyword>
<evidence type="ECO:0000256" key="8">
    <source>
        <dbReference type="ARBA" id="ARBA00048679"/>
    </source>
</evidence>
<proteinExistence type="predicted"/>
<dbReference type="InterPro" id="IPR000719">
    <property type="entry name" value="Prot_kinase_dom"/>
</dbReference>
<keyword evidence="11" id="KW-0472">Membrane</keyword>
<feature type="region of interest" description="Disordered" evidence="10">
    <location>
        <begin position="318"/>
        <end position="357"/>
    </location>
</feature>
<dbReference type="SMART" id="SM00220">
    <property type="entry name" value="S_TKc"/>
    <property type="match status" value="1"/>
</dbReference>
<dbReference type="PROSITE" id="PS00107">
    <property type="entry name" value="PROTEIN_KINASE_ATP"/>
    <property type="match status" value="1"/>
</dbReference>
<dbReference type="NCBIfam" id="NF045510">
    <property type="entry name" value="4Cys_prefix_kin"/>
    <property type="match status" value="1"/>
</dbReference>
<dbReference type="GO" id="GO:0005524">
    <property type="term" value="F:ATP binding"/>
    <property type="evidence" value="ECO:0007669"/>
    <property type="project" value="UniProtKB-UniRule"/>
</dbReference>
<dbReference type="InterPro" id="IPR011009">
    <property type="entry name" value="Kinase-like_dom_sf"/>
</dbReference>
<evidence type="ECO:0000256" key="9">
    <source>
        <dbReference type="PROSITE-ProRule" id="PRU10141"/>
    </source>
</evidence>
<keyword evidence="11" id="KW-1133">Transmembrane helix</keyword>
<dbReference type="Proteomes" id="UP000654482">
    <property type="component" value="Unassembled WGS sequence"/>
</dbReference>
<evidence type="ECO:0000256" key="3">
    <source>
        <dbReference type="ARBA" id="ARBA00022679"/>
    </source>
</evidence>
<keyword evidence="2 13" id="KW-0723">Serine/threonine-protein kinase</keyword>
<evidence type="ECO:0000256" key="1">
    <source>
        <dbReference type="ARBA" id="ARBA00012513"/>
    </source>
</evidence>
<dbReference type="InterPro" id="IPR017441">
    <property type="entry name" value="Protein_kinase_ATP_BS"/>
</dbReference>
<dbReference type="EC" id="2.7.11.1" evidence="1"/>
<dbReference type="Pfam" id="PF00069">
    <property type="entry name" value="Pkinase"/>
    <property type="match status" value="1"/>
</dbReference>
<comment type="caution">
    <text evidence="13">The sequence shown here is derived from an EMBL/GenBank/DDBJ whole genome shotgun (WGS) entry which is preliminary data.</text>
</comment>
<dbReference type="Gene3D" id="3.30.200.20">
    <property type="entry name" value="Phosphorylase Kinase, domain 1"/>
    <property type="match status" value="1"/>
</dbReference>
<keyword evidence="6 9" id="KW-0067">ATP-binding</keyword>
<feature type="compositionally biased region" description="Pro residues" evidence="10">
    <location>
        <begin position="321"/>
        <end position="357"/>
    </location>
</feature>
<reference evidence="13" key="1">
    <citation type="submission" date="2020-10" db="EMBL/GenBank/DDBJ databases">
        <authorList>
            <person name="Castelo-Branco R."/>
            <person name="Eusebio N."/>
            <person name="Adriana R."/>
            <person name="Vieira A."/>
            <person name="Brugerolle De Fraissinette N."/>
            <person name="Rezende De Castro R."/>
            <person name="Schneider M.P."/>
            <person name="Vasconcelos V."/>
            <person name="Leao P.N."/>
        </authorList>
    </citation>
    <scope>NUCLEOTIDE SEQUENCE</scope>
    <source>
        <strain evidence="13">LEGE 07157</strain>
    </source>
</reference>
<keyword evidence="3" id="KW-0808">Transferase</keyword>
<dbReference type="PANTHER" id="PTHR24363">
    <property type="entry name" value="SERINE/THREONINE PROTEIN KINASE"/>
    <property type="match status" value="1"/>
</dbReference>
<dbReference type="GO" id="GO:0004674">
    <property type="term" value="F:protein serine/threonine kinase activity"/>
    <property type="evidence" value="ECO:0007669"/>
    <property type="project" value="UniProtKB-KW"/>
</dbReference>
<evidence type="ECO:0000313" key="14">
    <source>
        <dbReference type="Proteomes" id="UP000654482"/>
    </source>
</evidence>
<dbReference type="CDD" id="cd14014">
    <property type="entry name" value="STKc_PknB_like"/>
    <property type="match status" value="1"/>
</dbReference>
<evidence type="ECO:0000313" key="13">
    <source>
        <dbReference type="EMBL" id="MBE9115200.1"/>
    </source>
</evidence>
<dbReference type="Gene3D" id="1.10.510.10">
    <property type="entry name" value="Transferase(Phosphotransferase) domain 1"/>
    <property type="match status" value="1"/>
</dbReference>
<evidence type="ECO:0000259" key="12">
    <source>
        <dbReference type="PROSITE" id="PS50011"/>
    </source>
</evidence>
<dbReference type="AlphaFoldDB" id="A0A8J7B0W0"/>
<evidence type="ECO:0000256" key="11">
    <source>
        <dbReference type="SAM" id="Phobius"/>
    </source>
</evidence>
<sequence>MEILCTRPGCTHPRNFFADLDEEENLKMAQQKYCTTCGMSLILGGRYIILKLLGRGGFGAAFLARDRYTTSLRECVVKQFQPSGDLNPKQLQMARKLFEREAAVLEELGNEHPQIPNSYAFFQIVVPSIDRAREEQFFYLVQEFVDGQDLEAEQKSRGRAYSEVEVREVLEEILNVLKFVHNRNAIHRDIKPSNIMRDKNGRLYLLDFGAVKQVAAGAGAPQGRSTGIYSMGFAPPEQMHGSQVYPSTDLYALGITCLVLLTNKLSEELYDSANNCWNWRSSAPQTSDRLAEILDRMLLSAPIDRFQSAQEALDALHSQPFAPPSAPPSPPPVPPKTPGVPTPSPQAAPTTPPPIVPPPIVPTPSPSPVRRAQPQFSLLEVLGCAGFTGFEGALFAIALTSIFGISPVSMGLLGALVGGSIYVQYRRMIEGKDLPILAGITLVLVGFVPWLNKAPIAIALGEQMPLFLAVALIAALLGVGAIAVTALFRLIYQILARIL</sequence>
<evidence type="ECO:0000256" key="5">
    <source>
        <dbReference type="ARBA" id="ARBA00022777"/>
    </source>
</evidence>
<dbReference type="SUPFAM" id="SSF56112">
    <property type="entry name" value="Protein kinase-like (PK-like)"/>
    <property type="match status" value="1"/>
</dbReference>
<organism evidence="13 14">
    <name type="scientific">Lusitaniella coriacea LEGE 07157</name>
    <dbReference type="NCBI Taxonomy" id="945747"/>
    <lineage>
        <taxon>Bacteria</taxon>
        <taxon>Bacillati</taxon>
        <taxon>Cyanobacteriota</taxon>
        <taxon>Cyanophyceae</taxon>
        <taxon>Spirulinales</taxon>
        <taxon>Lusitaniellaceae</taxon>
        <taxon>Lusitaniella</taxon>
    </lineage>
</organism>
<evidence type="ECO:0000256" key="4">
    <source>
        <dbReference type="ARBA" id="ARBA00022741"/>
    </source>
</evidence>
<gene>
    <name evidence="13" type="ORF">IQ249_04730</name>
</gene>
<dbReference type="PANTHER" id="PTHR24363:SF0">
    <property type="entry name" value="SERINE_THREONINE KINASE LIKE DOMAIN CONTAINING 1"/>
    <property type="match status" value="1"/>
</dbReference>
<evidence type="ECO:0000256" key="6">
    <source>
        <dbReference type="ARBA" id="ARBA00022840"/>
    </source>
</evidence>
<dbReference type="RefSeq" id="WP_194028285.1">
    <property type="nucleotide sequence ID" value="NZ_JADEWZ010000005.1"/>
</dbReference>
<comment type="catalytic activity">
    <reaction evidence="7">
        <text>L-threonyl-[protein] + ATP = O-phospho-L-threonyl-[protein] + ADP + H(+)</text>
        <dbReference type="Rhea" id="RHEA:46608"/>
        <dbReference type="Rhea" id="RHEA-COMP:11060"/>
        <dbReference type="Rhea" id="RHEA-COMP:11605"/>
        <dbReference type="ChEBI" id="CHEBI:15378"/>
        <dbReference type="ChEBI" id="CHEBI:30013"/>
        <dbReference type="ChEBI" id="CHEBI:30616"/>
        <dbReference type="ChEBI" id="CHEBI:61977"/>
        <dbReference type="ChEBI" id="CHEBI:456216"/>
        <dbReference type="EC" id="2.7.11.1"/>
    </reaction>
</comment>
<keyword evidence="11" id="KW-0812">Transmembrane</keyword>
<feature type="transmembrane region" description="Helical" evidence="11">
    <location>
        <begin position="464"/>
        <end position="492"/>
    </location>
</feature>
<protein>
    <recommendedName>
        <fullName evidence="1">non-specific serine/threonine protein kinase</fullName>
        <ecNumber evidence="1">2.7.11.1</ecNumber>
    </recommendedName>
</protein>
<accession>A0A8J7B0W0</accession>
<name>A0A8J7B0W0_9CYAN</name>